<feature type="region of interest" description="Disordered" evidence="1">
    <location>
        <begin position="145"/>
        <end position="177"/>
    </location>
</feature>
<evidence type="ECO:0000256" key="1">
    <source>
        <dbReference type="SAM" id="MobiDB-lite"/>
    </source>
</evidence>
<proteinExistence type="predicted"/>
<protein>
    <submittedName>
        <fullName evidence="2">Uncharacterized protein</fullName>
    </submittedName>
</protein>
<evidence type="ECO:0000313" key="2">
    <source>
        <dbReference type="EMBL" id="KAJ4442946.1"/>
    </source>
</evidence>
<feature type="compositionally biased region" description="Basic and acidic residues" evidence="1">
    <location>
        <begin position="145"/>
        <end position="155"/>
    </location>
</feature>
<evidence type="ECO:0000313" key="3">
    <source>
        <dbReference type="Proteomes" id="UP001148838"/>
    </source>
</evidence>
<organism evidence="2 3">
    <name type="scientific">Periplaneta americana</name>
    <name type="common">American cockroach</name>
    <name type="synonym">Blatta americana</name>
    <dbReference type="NCBI Taxonomy" id="6978"/>
    <lineage>
        <taxon>Eukaryota</taxon>
        <taxon>Metazoa</taxon>
        <taxon>Ecdysozoa</taxon>
        <taxon>Arthropoda</taxon>
        <taxon>Hexapoda</taxon>
        <taxon>Insecta</taxon>
        <taxon>Pterygota</taxon>
        <taxon>Neoptera</taxon>
        <taxon>Polyneoptera</taxon>
        <taxon>Dictyoptera</taxon>
        <taxon>Blattodea</taxon>
        <taxon>Blattoidea</taxon>
        <taxon>Blattidae</taxon>
        <taxon>Blattinae</taxon>
        <taxon>Periplaneta</taxon>
    </lineage>
</organism>
<dbReference type="EMBL" id="JAJSOF020000013">
    <property type="protein sequence ID" value="KAJ4442946.1"/>
    <property type="molecule type" value="Genomic_DNA"/>
</dbReference>
<dbReference type="Proteomes" id="UP001148838">
    <property type="component" value="Unassembled WGS sequence"/>
</dbReference>
<keyword evidence="3" id="KW-1185">Reference proteome</keyword>
<reference evidence="2 3" key="1">
    <citation type="journal article" date="2022" name="Allergy">
        <title>Genome assembly and annotation of Periplaneta americana reveal a comprehensive cockroach allergen profile.</title>
        <authorList>
            <person name="Wang L."/>
            <person name="Xiong Q."/>
            <person name="Saelim N."/>
            <person name="Wang L."/>
            <person name="Nong W."/>
            <person name="Wan A.T."/>
            <person name="Shi M."/>
            <person name="Liu X."/>
            <person name="Cao Q."/>
            <person name="Hui J.H.L."/>
            <person name="Sookrung N."/>
            <person name="Leung T.F."/>
            <person name="Tungtrongchitr A."/>
            <person name="Tsui S.K.W."/>
        </authorList>
    </citation>
    <scope>NUCLEOTIDE SEQUENCE [LARGE SCALE GENOMIC DNA]</scope>
    <source>
        <strain evidence="2">PWHHKU_190912</strain>
    </source>
</reference>
<comment type="caution">
    <text evidence="2">The sequence shown here is derived from an EMBL/GenBank/DDBJ whole genome shotgun (WGS) entry which is preliminary data.</text>
</comment>
<gene>
    <name evidence="2" type="ORF">ANN_04544</name>
</gene>
<accession>A0ABQ8T8T8</accession>
<name>A0ABQ8T8T8_PERAM</name>
<sequence>MESMGLYLRAPQVPSWHVTGIPLPYLPFEVLENVPSYSDPNVRNLERSAVSDTFIKYIEMTTNQAVEQGTSKKKGKNKLDVEPGKIISAEDIDNFALPSTSKIPTCSSRNKNYRKAKAVESSTEEDEDGYSLASDTSLNFSDIKETFEDTSNHPKKDIKRSKQVKEAKYGKEAFPCA</sequence>